<evidence type="ECO:0000256" key="1">
    <source>
        <dbReference type="SAM" id="MobiDB-lite"/>
    </source>
</evidence>
<dbReference type="InterPro" id="IPR053185">
    <property type="entry name" value="SET_domain_protein"/>
</dbReference>
<name>A0A6A6S8T1_9PLEO</name>
<evidence type="ECO:0000313" key="4">
    <source>
        <dbReference type="Proteomes" id="UP000799753"/>
    </source>
</evidence>
<dbReference type="PANTHER" id="PTHR47332">
    <property type="entry name" value="SET DOMAIN-CONTAINING PROTEIN 5"/>
    <property type="match status" value="1"/>
</dbReference>
<dbReference type="CDD" id="cd20071">
    <property type="entry name" value="SET_SMYD"/>
    <property type="match status" value="1"/>
</dbReference>
<feature type="domain" description="SET" evidence="2">
    <location>
        <begin position="26"/>
        <end position="195"/>
    </location>
</feature>
<keyword evidence="4" id="KW-1185">Reference proteome</keyword>
<dbReference type="SUPFAM" id="SSF82199">
    <property type="entry name" value="SET domain"/>
    <property type="match status" value="1"/>
</dbReference>
<evidence type="ECO:0000259" key="2">
    <source>
        <dbReference type="PROSITE" id="PS50280"/>
    </source>
</evidence>
<dbReference type="AlphaFoldDB" id="A0A6A6S8T1"/>
<reference evidence="3" key="1">
    <citation type="journal article" date="2020" name="Stud. Mycol.">
        <title>101 Dothideomycetes genomes: a test case for predicting lifestyles and emergence of pathogens.</title>
        <authorList>
            <person name="Haridas S."/>
            <person name="Albert R."/>
            <person name="Binder M."/>
            <person name="Bloem J."/>
            <person name="Labutti K."/>
            <person name="Salamov A."/>
            <person name="Andreopoulos B."/>
            <person name="Baker S."/>
            <person name="Barry K."/>
            <person name="Bills G."/>
            <person name="Bluhm B."/>
            <person name="Cannon C."/>
            <person name="Castanera R."/>
            <person name="Culley D."/>
            <person name="Daum C."/>
            <person name="Ezra D."/>
            <person name="Gonzalez J."/>
            <person name="Henrissat B."/>
            <person name="Kuo A."/>
            <person name="Liang C."/>
            <person name="Lipzen A."/>
            <person name="Lutzoni F."/>
            <person name="Magnuson J."/>
            <person name="Mondo S."/>
            <person name="Nolan M."/>
            <person name="Ohm R."/>
            <person name="Pangilinan J."/>
            <person name="Park H.-J."/>
            <person name="Ramirez L."/>
            <person name="Alfaro M."/>
            <person name="Sun H."/>
            <person name="Tritt A."/>
            <person name="Yoshinaga Y."/>
            <person name="Zwiers L.-H."/>
            <person name="Turgeon B."/>
            <person name="Goodwin S."/>
            <person name="Spatafora J."/>
            <person name="Crous P."/>
            <person name="Grigoriev I."/>
        </authorList>
    </citation>
    <scope>NUCLEOTIDE SEQUENCE</scope>
    <source>
        <strain evidence="3">CBS 473.64</strain>
    </source>
</reference>
<accession>A0A6A6S8T1</accession>
<dbReference type="InterPro" id="IPR001214">
    <property type="entry name" value="SET_dom"/>
</dbReference>
<dbReference type="EMBL" id="MU006779">
    <property type="protein sequence ID" value="KAF2644115.1"/>
    <property type="molecule type" value="Genomic_DNA"/>
</dbReference>
<dbReference type="InterPro" id="IPR046341">
    <property type="entry name" value="SET_dom_sf"/>
</dbReference>
<dbReference type="OrthoDB" id="265717at2759"/>
<evidence type="ECO:0000313" key="3">
    <source>
        <dbReference type="EMBL" id="KAF2644115.1"/>
    </source>
</evidence>
<dbReference type="PROSITE" id="PS50280">
    <property type="entry name" value="SET"/>
    <property type="match status" value="1"/>
</dbReference>
<feature type="region of interest" description="Disordered" evidence="1">
    <location>
        <begin position="1"/>
        <end position="27"/>
    </location>
</feature>
<dbReference type="SMART" id="SM00317">
    <property type="entry name" value="SET"/>
    <property type="match status" value="1"/>
</dbReference>
<proteinExistence type="predicted"/>
<gene>
    <name evidence="3" type="ORF">P280DRAFT_496544</name>
</gene>
<dbReference type="Pfam" id="PF00856">
    <property type="entry name" value="SET"/>
    <property type="match status" value="1"/>
</dbReference>
<protein>
    <submittedName>
        <fullName evidence="3">SET domain-containing protein</fullName>
    </submittedName>
</protein>
<dbReference type="PANTHER" id="PTHR47332:SF2">
    <property type="entry name" value="SET-6"/>
    <property type="match status" value="1"/>
</dbReference>
<dbReference type="Gene3D" id="2.170.270.10">
    <property type="entry name" value="SET domain"/>
    <property type="match status" value="1"/>
</dbReference>
<organism evidence="3 4">
    <name type="scientific">Massarina eburnea CBS 473.64</name>
    <dbReference type="NCBI Taxonomy" id="1395130"/>
    <lineage>
        <taxon>Eukaryota</taxon>
        <taxon>Fungi</taxon>
        <taxon>Dikarya</taxon>
        <taxon>Ascomycota</taxon>
        <taxon>Pezizomycotina</taxon>
        <taxon>Dothideomycetes</taxon>
        <taxon>Pleosporomycetidae</taxon>
        <taxon>Pleosporales</taxon>
        <taxon>Massarineae</taxon>
        <taxon>Massarinaceae</taxon>
        <taxon>Massarina</taxon>
    </lineage>
</organism>
<sequence>MSTMETTNVEGPPCGTPTAPTAPKAPDNGYYEIRAITKKGYGCFALRDLERGTRILADAPLLIIPIALYMKEDVEKAYEKLSQEEKNIFLTLASAHGQDPRDWPNKIHARVSPREKLRVQQQHDSRVGKEATLLSIFQTNCMEWNNGAAVFPHASRFNHSCSPNANFSWNPAIGKETIHIINPVKKGEEITLSYCKMSHEKTLRAWELKHYGFKCDCEACVGEEEGKPDSFAHKTKERRFQITELERETRLMRGRHLEQARGSQLWMDQMAKLVELYTEEGDYTATLASVYFDLAIISELNGDMIPALTSAAQATKTMRESQGEDFPDYVEYQKVLSRLWRKYYAERKMLEMGSPLVEE</sequence>
<dbReference type="Proteomes" id="UP000799753">
    <property type="component" value="Unassembled WGS sequence"/>
</dbReference>
<feature type="compositionally biased region" description="Low complexity" evidence="1">
    <location>
        <begin position="12"/>
        <end position="26"/>
    </location>
</feature>